<dbReference type="PANTHER" id="PTHR34476:SF1">
    <property type="entry name" value="DNA-DIRECTED RNA POLYMERASE SUBUNIT OMEGA"/>
    <property type="match status" value="1"/>
</dbReference>
<evidence type="ECO:0000256" key="2">
    <source>
        <dbReference type="ARBA" id="ARBA00012418"/>
    </source>
</evidence>
<protein>
    <recommendedName>
        <fullName evidence="3 10">DNA-directed RNA polymerase subunit omega</fullName>
        <shortName evidence="10">RNAP omega subunit</shortName>
        <ecNumber evidence="2 10">2.7.7.6</ecNumber>
    </recommendedName>
    <alternativeName>
        <fullName evidence="10">RNA polymerase omega subunit</fullName>
    </alternativeName>
    <alternativeName>
        <fullName evidence="8 10">Transcriptase subunit omega</fullName>
    </alternativeName>
</protein>
<dbReference type="FunCoup" id="A0A397RYH5">
    <property type="interactions" value="10"/>
</dbReference>
<keyword evidence="5 10" id="KW-0808">Transferase</keyword>
<dbReference type="HAMAP" id="MF_00366">
    <property type="entry name" value="RNApol_bact_RpoZ"/>
    <property type="match status" value="1"/>
</dbReference>
<dbReference type="GO" id="GO:0000428">
    <property type="term" value="C:DNA-directed RNA polymerase complex"/>
    <property type="evidence" value="ECO:0007669"/>
    <property type="project" value="UniProtKB-KW"/>
</dbReference>
<evidence type="ECO:0000256" key="1">
    <source>
        <dbReference type="ARBA" id="ARBA00006711"/>
    </source>
</evidence>
<reference evidence="11 12" key="1">
    <citation type="submission" date="2018-08" db="EMBL/GenBank/DDBJ databases">
        <title>Genomic Encyclopedia of Archaeal and Bacterial Type Strains, Phase II (KMG-II): from individual species to whole genera.</title>
        <authorList>
            <person name="Goeker M."/>
        </authorList>
    </citation>
    <scope>NUCLEOTIDE SEQUENCE [LARGE SCALE GENOMIC DNA]</scope>
    <source>
        <strain evidence="11 12">ATCC 27112</strain>
    </source>
</reference>
<evidence type="ECO:0000256" key="8">
    <source>
        <dbReference type="ARBA" id="ARBA00029924"/>
    </source>
</evidence>
<evidence type="ECO:0000256" key="5">
    <source>
        <dbReference type="ARBA" id="ARBA00022679"/>
    </source>
</evidence>
<evidence type="ECO:0000256" key="4">
    <source>
        <dbReference type="ARBA" id="ARBA00022478"/>
    </source>
</evidence>
<dbReference type="NCBIfam" id="TIGR00690">
    <property type="entry name" value="rpoZ"/>
    <property type="match status" value="1"/>
</dbReference>
<dbReference type="RefSeq" id="WP_211320993.1">
    <property type="nucleotide sequence ID" value="NZ_QXEV01000002.1"/>
</dbReference>
<dbReference type="InterPro" id="IPR003716">
    <property type="entry name" value="DNA-dir_RNA_pol_omega"/>
</dbReference>
<dbReference type="GO" id="GO:0003677">
    <property type="term" value="F:DNA binding"/>
    <property type="evidence" value="ECO:0007669"/>
    <property type="project" value="UniProtKB-UniRule"/>
</dbReference>
<dbReference type="PANTHER" id="PTHR34476">
    <property type="entry name" value="DNA-DIRECTED RNA POLYMERASE SUBUNIT OMEGA"/>
    <property type="match status" value="1"/>
</dbReference>
<comment type="similarity">
    <text evidence="1 10">Belongs to the RNA polymerase subunit omega family.</text>
</comment>
<sequence>MSKKDYDGMRYPSVDDLLKVIDSKYKLAYAAARRAHIIEEEEWTAAEDGMCVKPVGQALEEILNNQTKMTFK</sequence>
<proteinExistence type="inferred from homology"/>
<evidence type="ECO:0000256" key="10">
    <source>
        <dbReference type="HAMAP-Rule" id="MF_00366"/>
    </source>
</evidence>
<evidence type="ECO:0000313" key="12">
    <source>
        <dbReference type="Proteomes" id="UP000266506"/>
    </source>
</evidence>
<evidence type="ECO:0000256" key="9">
    <source>
        <dbReference type="ARBA" id="ARBA00048552"/>
    </source>
</evidence>
<gene>
    <name evidence="10" type="primary">rpoZ</name>
    <name evidence="11" type="ORF">EI71_00283</name>
</gene>
<comment type="caution">
    <text evidence="11">The sequence shown here is derived from an EMBL/GenBank/DDBJ whole genome shotgun (WGS) entry which is preliminary data.</text>
</comment>
<dbReference type="Pfam" id="PF01192">
    <property type="entry name" value="RNA_pol_Rpb6"/>
    <property type="match status" value="1"/>
</dbReference>
<dbReference type="Gene3D" id="3.90.940.10">
    <property type="match status" value="1"/>
</dbReference>
<keyword evidence="6 10" id="KW-0548">Nucleotidyltransferase</keyword>
<dbReference type="InParanoid" id="A0A397RYH5"/>
<evidence type="ECO:0000313" key="11">
    <source>
        <dbReference type="EMBL" id="RIA78332.1"/>
    </source>
</evidence>
<dbReference type="GO" id="GO:0006351">
    <property type="term" value="P:DNA-templated transcription"/>
    <property type="evidence" value="ECO:0007669"/>
    <property type="project" value="UniProtKB-UniRule"/>
</dbReference>
<accession>A0A397RYH5</accession>
<name>A0A397RYH5_9MOLU</name>
<dbReference type="SMART" id="SM01409">
    <property type="entry name" value="RNA_pol_Rpb6"/>
    <property type="match status" value="1"/>
</dbReference>
<keyword evidence="4 10" id="KW-0240">DNA-directed RNA polymerase</keyword>
<evidence type="ECO:0000256" key="7">
    <source>
        <dbReference type="ARBA" id="ARBA00023163"/>
    </source>
</evidence>
<dbReference type="SUPFAM" id="SSF63562">
    <property type="entry name" value="RPB6/omega subunit-like"/>
    <property type="match status" value="1"/>
</dbReference>
<evidence type="ECO:0000256" key="3">
    <source>
        <dbReference type="ARBA" id="ARBA00013725"/>
    </source>
</evidence>
<dbReference type="InterPro" id="IPR006110">
    <property type="entry name" value="Pol_omega/Rpo6/RPB6"/>
</dbReference>
<comment type="catalytic activity">
    <reaction evidence="9 10">
        <text>RNA(n) + a ribonucleoside 5'-triphosphate = RNA(n+1) + diphosphate</text>
        <dbReference type="Rhea" id="RHEA:21248"/>
        <dbReference type="Rhea" id="RHEA-COMP:14527"/>
        <dbReference type="Rhea" id="RHEA-COMP:17342"/>
        <dbReference type="ChEBI" id="CHEBI:33019"/>
        <dbReference type="ChEBI" id="CHEBI:61557"/>
        <dbReference type="ChEBI" id="CHEBI:140395"/>
        <dbReference type="EC" id="2.7.7.6"/>
    </reaction>
</comment>
<dbReference type="EMBL" id="QXEV01000002">
    <property type="protein sequence ID" value="RIA78332.1"/>
    <property type="molecule type" value="Genomic_DNA"/>
</dbReference>
<organism evidence="11 12">
    <name type="scientific">Anaeroplasma bactoclasticum</name>
    <dbReference type="NCBI Taxonomy" id="2088"/>
    <lineage>
        <taxon>Bacteria</taxon>
        <taxon>Bacillati</taxon>
        <taxon>Mycoplasmatota</taxon>
        <taxon>Mollicutes</taxon>
        <taxon>Anaeroplasmatales</taxon>
        <taxon>Anaeroplasmataceae</taxon>
        <taxon>Anaeroplasma</taxon>
    </lineage>
</organism>
<comment type="subunit">
    <text evidence="10">The RNAP catalytic core consists of 2 alpha, 1 beta, 1 beta' and 1 omega subunit. When a sigma factor is associated with the core the holoenzyme is formed, which can initiate transcription.</text>
</comment>
<dbReference type="InterPro" id="IPR036161">
    <property type="entry name" value="RPB6/omega-like_sf"/>
</dbReference>
<dbReference type="GO" id="GO:0003899">
    <property type="term" value="F:DNA-directed RNA polymerase activity"/>
    <property type="evidence" value="ECO:0007669"/>
    <property type="project" value="UniProtKB-UniRule"/>
</dbReference>
<comment type="function">
    <text evidence="10">Promotes RNA polymerase assembly. Latches the N- and C-terminal regions of the beta' subunit thereby facilitating its interaction with the beta and alpha subunits.</text>
</comment>
<dbReference type="Proteomes" id="UP000266506">
    <property type="component" value="Unassembled WGS sequence"/>
</dbReference>
<dbReference type="AlphaFoldDB" id="A0A397RYH5"/>
<dbReference type="EC" id="2.7.7.6" evidence="2 10"/>
<evidence type="ECO:0000256" key="6">
    <source>
        <dbReference type="ARBA" id="ARBA00022695"/>
    </source>
</evidence>
<keyword evidence="12" id="KW-1185">Reference proteome</keyword>
<keyword evidence="7 10" id="KW-0804">Transcription</keyword>